<dbReference type="PANTHER" id="PTHR46599">
    <property type="entry name" value="PIGGYBAC TRANSPOSABLE ELEMENT-DERIVED PROTEIN 4"/>
    <property type="match status" value="1"/>
</dbReference>
<gene>
    <name evidence="3" type="ORF">ANN_26983</name>
</gene>
<dbReference type="EMBL" id="JAJSOF020000040">
    <property type="protein sequence ID" value="KAJ4426174.1"/>
    <property type="molecule type" value="Genomic_DNA"/>
</dbReference>
<feature type="domain" description="PiggyBac transposable element-derived protein" evidence="2">
    <location>
        <begin position="9"/>
        <end position="108"/>
    </location>
</feature>
<evidence type="ECO:0000313" key="3">
    <source>
        <dbReference type="EMBL" id="KAJ4426174.1"/>
    </source>
</evidence>
<protein>
    <recommendedName>
        <fullName evidence="2">PiggyBac transposable element-derived protein domain-containing protein</fullName>
    </recommendedName>
</protein>
<dbReference type="Pfam" id="PF13843">
    <property type="entry name" value="DDE_Tnp_1_7"/>
    <property type="match status" value="1"/>
</dbReference>
<reference evidence="3 4" key="1">
    <citation type="journal article" date="2022" name="Allergy">
        <title>Genome assembly and annotation of Periplaneta americana reveal a comprehensive cockroach allergen profile.</title>
        <authorList>
            <person name="Wang L."/>
            <person name="Xiong Q."/>
            <person name="Saelim N."/>
            <person name="Wang L."/>
            <person name="Nong W."/>
            <person name="Wan A.T."/>
            <person name="Shi M."/>
            <person name="Liu X."/>
            <person name="Cao Q."/>
            <person name="Hui J.H.L."/>
            <person name="Sookrung N."/>
            <person name="Leung T.F."/>
            <person name="Tungtrongchitr A."/>
            <person name="Tsui S.K.W."/>
        </authorList>
    </citation>
    <scope>NUCLEOTIDE SEQUENCE [LARGE SCALE GENOMIC DNA]</scope>
    <source>
        <strain evidence="3">PWHHKU_190912</strain>
    </source>
</reference>
<comment type="caution">
    <text evidence="3">The sequence shown here is derived from an EMBL/GenBank/DDBJ whole genome shotgun (WGS) entry which is preliminary data.</text>
</comment>
<accession>A0ABQ8RWX9</accession>
<sequence length="155" mass="17659">MAGLFEGGNEYIPNKPAKYGVKIFALCDAKAFFTSNIEAYCRKQPDGTFHASNKPLDIVERLVLLFADSNRNLTTDNWYTSCLLGLSLLKKGTTIGTLRKDKREIPQRSGDIEAFLQLYKPGEEELHQNVDGPPMKKRRRCVPYGRSKNKWTQMK</sequence>
<evidence type="ECO:0000256" key="1">
    <source>
        <dbReference type="SAM" id="MobiDB-lite"/>
    </source>
</evidence>
<dbReference type="Proteomes" id="UP001148838">
    <property type="component" value="Unassembled WGS sequence"/>
</dbReference>
<dbReference type="PANTHER" id="PTHR46599:SF3">
    <property type="entry name" value="PIGGYBAC TRANSPOSABLE ELEMENT-DERIVED PROTEIN 4"/>
    <property type="match status" value="1"/>
</dbReference>
<feature type="region of interest" description="Disordered" evidence="1">
    <location>
        <begin position="126"/>
        <end position="155"/>
    </location>
</feature>
<evidence type="ECO:0000259" key="2">
    <source>
        <dbReference type="Pfam" id="PF13843"/>
    </source>
</evidence>
<organism evidence="3 4">
    <name type="scientific">Periplaneta americana</name>
    <name type="common">American cockroach</name>
    <name type="synonym">Blatta americana</name>
    <dbReference type="NCBI Taxonomy" id="6978"/>
    <lineage>
        <taxon>Eukaryota</taxon>
        <taxon>Metazoa</taxon>
        <taxon>Ecdysozoa</taxon>
        <taxon>Arthropoda</taxon>
        <taxon>Hexapoda</taxon>
        <taxon>Insecta</taxon>
        <taxon>Pterygota</taxon>
        <taxon>Neoptera</taxon>
        <taxon>Polyneoptera</taxon>
        <taxon>Dictyoptera</taxon>
        <taxon>Blattodea</taxon>
        <taxon>Blattoidea</taxon>
        <taxon>Blattidae</taxon>
        <taxon>Blattinae</taxon>
        <taxon>Periplaneta</taxon>
    </lineage>
</organism>
<name>A0ABQ8RWX9_PERAM</name>
<proteinExistence type="predicted"/>
<keyword evidence="4" id="KW-1185">Reference proteome</keyword>
<evidence type="ECO:0000313" key="4">
    <source>
        <dbReference type="Proteomes" id="UP001148838"/>
    </source>
</evidence>
<dbReference type="InterPro" id="IPR029526">
    <property type="entry name" value="PGBD"/>
</dbReference>